<evidence type="ECO:0000313" key="2">
    <source>
        <dbReference type="Proteomes" id="UP001058860"/>
    </source>
</evidence>
<reference evidence="2" key="1">
    <citation type="submission" date="2021-11" db="EMBL/GenBank/DDBJ databases">
        <title>Cultivation dependent microbiological survey of springs from the worlds oldest radium mine currently devoted to the extraction of radon-saturated water.</title>
        <authorList>
            <person name="Kapinusova G."/>
            <person name="Smrhova T."/>
            <person name="Strejcek M."/>
            <person name="Suman J."/>
            <person name="Jani K."/>
            <person name="Pajer P."/>
            <person name="Uhlik O."/>
        </authorList>
    </citation>
    <scope>NUCLEOTIDE SEQUENCE [LARGE SCALE GENOMIC DNA]</scope>
    <source>
        <strain evidence="2">J379</strain>
    </source>
</reference>
<evidence type="ECO:0000313" key="1">
    <source>
        <dbReference type="EMBL" id="UUY04488.1"/>
    </source>
</evidence>
<dbReference type="EMBL" id="CP088295">
    <property type="protein sequence ID" value="UUY04488.1"/>
    <property type="molecule type" value="Genomic_DNA"/>
</dbReference>
<protein>
    <submittedName>
        <fullName evidence="1">Uncharacterized protein</fullName>
    </submittedName>
</protein>
<dbReference type="Proteomes" id="UP001058860">
    <property type="component" value="Chromosome"/>
</dbReference>
<name>A0ABY5PII3_9ACTN</name>
<accession>A0ABY5PII3</accession>
<keyword evidence="2" id="KW-1185">Reference proteome</keyword>
<gene>
    <name evidence="1" type="ORF">LRS13_02840</name>
</gene>
<sequence length="159" mass="16817">MASIVRRPGRRWEIRESVSGLRGPRSRTLATFSVLSPEVLDHATARASRPLDSDELCARARRAGAPVQTGRADEAAGALLAALADGERLRPGLARLLADALPHAGEPTPTDASRAAAAWVGRSLSKRSAALVDLLLLTDALPVRPRAGRPRMPRIASAP</sequence>
<proteinExistence type="predicted"/>
<organism evidence="1 2">
    <name type="scientific">Svornostia abyssi</name>
    <dbReference type="NCBI Taxonomy" id="2898438"/>
    <lineage>
        <taxon>Bacteria</taxon>
        <taxon>Bacillati</taxon>
        <taxon>Actinomycetota</taxon>
        <taxon>Thermoleophilia</taxon>
        <taxon>Solirubrobacterales</taxon>
        <taxon>Baekduiaceae</taxon>
        <taxon>Svornostia</taxon>
    </lineage>
</organism>
<dbReference type="RefSeq" id="WP_353864971.1">
    <property type="nucleotide sequence ID" value="NZ_CP088295.1"/>
</dbReference>